<protein>
    <recommendedName>
        <fullName evidence="3">Phage tail assembly chaperone protein, TAC</fullName>
    </recommendedName>
</protein>
<dbReference type="AlphaFoldDB" id="A0A1H2SPG2"/>
<proteinExistence type="predicted"/>
<gene>
    <name evidence="1" type="ORF">SAMN04488001_0887</name>
</gene>
<dbReference type="Pfam" id="PF09550">
    <property type="entry name" value="Phage_TAC_6"/>
    <property type="match status" value="1"/>
</dbReference>
<organism evidence="1 2">
    <name type="scientific">Litoreibacter albidus</name>
    <dbReference type="NCBI Taxonomy" id="670155"/>
    <lineage>
        <taxon>Bacteria</taxon>
        <taxon>Pseudomonadati</taxon>
        <taxon>Pseudomonadota</taxon>
        <taxon>Alphaproteobacteria</taxon>
        <taxon>Rhodobacterales</taxon>
        <taxon>Roseobacteraceae</taxon>
        <taxon>Litoreibacter</taxon>
    </lineage>
</organism>
<evidence type="ECO:0000313" key="2">
    <source>
        <dbReference type="Proteomes" id="UP000199441"/>
    </source>
</evidence>
<dbReference type="InterPro" id="IPR019056">
    <property type="entry name" value="Phage_TAC_6"/>
</dbReference>
<dbReference type="EMBL" id="FNOI01000001">
    <property type="protein sequence ID" value="SDW33492.1"/>
    <property type="molecule type" value="Genomic_DNA"/>
</dbReference>
<keyword evidence="2" id="KW-1185">Reference proteome</keyword>
<reference evidence="2" key="1">
    <citation type="submission" date="2016-10" db="EMBL/GenBank/DDBJ databases">
        <authorList>
            <person name="Varghese N."/>
            <person name="Submissions S."/>
        </authorList>
    </citation>
    <scope>NUCLEOTIDE SEQUENCE [LARGE SCALE GENOMIC DNA]</scope>
    <source>
        <strain evidence="2">DSM 26922</strain>
    </source>
</reference>
<evidence type="ECO:0000313" key="1">
    <source>
        <dbReference type="EMBL" id="SDW33492.1"/>
    </source>
</evidence>
<sequence length="81" mass="8602">MHQSGGAAFGAGVHDTGHMSGFDWPSLLRVGVAGGLRPAEFWALTPAELVVVLGLEAVEKPLNRARLAELERMYSDMKGAP</sequence>
<evidence type="ECO:0008006" key="3">
    <source>
        <dbReference type="Google" id="ProtNLM"/>
    </source>
</evidence>
<dbReference type="Proteomes" id="UP000199441">
    <property type="component" value="Unassembled WGS sequence"/>
</dbReference>
<dbReference type="STRING" id="670155.SAMN04488001_0887"/>
<name>A0A1H2SPG2_9RHOB</name>
<accession>A0A1H2SPG2</accession>